<keyword evidence="10 11" id="KW-0813">Transport</keyword>
<evidence type="ECO:0000256" key="10">
    <source>
        <dbReference type="HAMAP-Rule" id="MF_02078"/>
    </source>
</evidence>
<feature type="transmembrane region" description="Helical" evidence="10">
    <location>
        <begin position="220"/>
        <end position="241"/>
    </location>
</feature>
<keyword evidence="10 11" id="KW-0961">Cell wall biogenesis/degradation</keyword>
<comment type="pathway">
    <text evidence="10">Cell wall biogenesis; peptidoglycan biosynthesis.</text>
</comment>
<keyword evidence="2 10" id="KW-1003">Cell membrane</keyword>
<dbReference type="KEGG" id="ocg:OCA5_c00100"/>
<dbReference type="GO" id="GO:0034204">
    <property type="term" value="P:lipid translocation"/>
    <property type="evidence" value="ECO:0007669"/>
    <property type="project" value="TreeGrafter"/>
</dbReference>
<keyword evidence="3 10" id="KW-0812">Transmembrane</keyword>
<dbReference type="PIRSF" id="PIRSF002869">
    <property type="entry name" value="MviN"/>
    <property type="match status" value="1"/>
</dbReference>
<dbReference type="UniPathway" id="UPA00219"/>
<feature type="transmembrane region" description="Helical" evidence="10">
    <location>
        <begin position="514"/>
        <end position="538"/>
    </location>
</feature>
<keyword evidence="7 10" id="KW-0472">Membrane</keyword>
<evidence type="ECO:0000256" key="11">
    <source>
        <dbReference type="PIRNR" id="PIRNR002869"/>
    </source>
</evidence>
<dbReference type="GO" id="GO:0015648">
    <property type="term" value="F:lipid-linked peptidoglycan transporter activity"/>
    <property type="evidence" value="ECO:0007669"/>
    <property type="project" value="UniProtKB-UniRule"/>
</dbReference>
<reference evidence="13 14" key="1">
    <citation type="journal article" date="2011" name="J. Bacteriol.">
        <title>Complete genome sequences of the chemolithoautotrophic Oligotropha carboxidovorans strains OM4 and OM5.</title>
        <authorList>
            <person name="Volland S."/>
            <person name="Rachinger M."/>
            <person name="Strittmatter A."/>
            <person name="Daniel R."/>
            <person name="Gottschalk G."/>
            <person name="Meyer O."/>
        </authorList>
    </citation>
    <scope>NUCLEOTIDE SEQUENCE [LARGE SCALE GENOMIC DNA]</scope>
    <source>
        <strain evidence="14">ATCC 49405 / DSM 1227 / KCTC 32145 / OM5</strain>
    </source>
</reference>
<evidence type="ECO:0000256" key="2">
    <source>
        <dbReference type="ARBA" id="ARBA00022475"/>
    </source>
</evidence>
<dbReference type="PANTHER" id="PTHR47019:SF1">
    <property type="entry name" value="LIPID II FLIPPASE MURJ"/>
    <property type="match status" value="1"/>
</dbReference>
<keyword evidence="14" id="KW-1185">Reference proteome</keyword>
<dbReference type="HOGENOM" id="CLU_006797_5_0_5"/>
<accession>F8BZL0</accession>
<feature type="transmembrane region" description="Helical" evidence="10">
    <location>
        <begin position="125"/>
        <end position="147"/>
    </location>
</feature>
<proteinExistence type="inferred from homology"/>
<comment type="similarity">
    <text evidence="9 10 11">Belongs to the MurJ/MviN family.</text>
</comment>
<feature type="transmembrane region" description="Helical" evidence="10">
    <location>
        <begin position="348"/>
        <end position="368"/>
    </location>
</feature>
<dbReference type="PANTHER" id="PTHR47019">
    <property type="entry name" value="LIPID II FLIPPASE MURJ"/>
    <property type="match status" value="1"/>
</dbReference>
<dbReference type="HAMAP" id="MF_02078">
    <property type="entry name" value="MurJ_MviN"/>
    <property type="match status" value="1"/>
</dbReference>
<dbReference type="NCBIfam" id="TIGR01695">
    <property type="entry name" value="murJ_mviN"/>
    <property type="match status" value="1"/>
</dbReference>
<feature type="region of interest" description="Disordered" evidence="12">
    <location>
        <begin position="1"/>
        <end position="23"/>
    </location>
</feature>
<evidence type="ECO:0000256" key="12">
    <source>
        <dbReference type="SAM" id="MobiDB-lite"/>
    </source>
</evidence>
<dbReference type="PRINTS" id="PR01806">
    <property type="entry name" value="VIRFACTRMVIN"/>
</dbReference>
<feature type="transmembrane region" description="Helical" evidence="10">
    <location>
        <begin position="388"/>
        <end position="406"/>
    </location>
</feature>
<dbReference type="GO" id="GO:0008360">
    <property type="term" value="P:regulation of cell shape"/>
    <property type="evidence" value="ECO:0007669"/>
    <property type="project" value="UniProtKB-UniRule"/>
</dbReference>
<evidence type="ECO:0000256" key="7">
    <source>
        <dbReference type="ARBA" id="ARBA00023136"/>
    </source>
</evidence>
<dbReference type="InterPro" id="IPR004268">
    <property type="entry name" value="MurJ"/>
</dbReference>
<feature type="transmembrane region" description="Helical" evidence="10">
    <location>
        <begin position="309"/>
        <end position="327"/>
    </location>
</feature>
<dbReference type="CDD" id="cd13123">
    <property type="entry name" value="MATE_MurJ_like"/>
    <property type="match status" value="1"/>
</dbReference>
<gene>
    <name evidence="10" type="primary">murJ</name>
    <name evidence="13" type="ordered locus">OCA5_c00100</name>
</gene>
<dbReference type="GO" id="GO:0009252">
    <property type="term" value="P:peptidoglycan biosynthetic process"/>
    <property type="evidence" value="ECO:0007669"/>
    <property type="project" value="UniProtKB-UniRule"/>
</dbReference>
<keyword evidence="5 10" id="KW-0573">Peptidoglycan synthesis</keyword>
<evidence type="ECO:0000256" key="8">
    <source>
        <dbReference type="ARBA" id="ARBA00060041"/>
    </source>
</evidence>
<keyword evidence="4 10" id="KW-0133">Cell shape</keyword>
<sequence>MDFAPARPITTTPSPASSRTFDPFQDTFKDTDFKTPMIRHILTVSAGTLISRVLGFLRDTLIAALLGAGPVADAFLVALQFINVARRALSEGSLNAALVPGYLRLRDNEGVIAATAFAGEVMGSLCLILIGIAVVFTGVMPLVIAVMAPGFVGHDTMQLAVTDARLMMPYFAFVGPTTVMMGVLNAERRFLLTAFSPVLFNLMMIAVILTLLVWRHDPQASATIIAGAVGVAGCFQMAVLIQRRPWRAGLATPLRISFSPRIRAFFRKAVPGMIANSGPQFLIVAGAIIASGAPAAVSWLYFANRLIELPLGMVGVAMGTVLMPEFTHAIQNDDRAALTHAQSRGVELALGLVLPATLGLMLLSQPIVGILFQHGAFTATDTAATAEALSVLALGLPAYVLVKVLAPAFFAREDTRTPLLATLAGIALAVSVGLLVSHTFGVAGIAASISLGAWGCAALLLWRGATSFGFSIDAAARRRLPRIALCAAIMGATLFTSQYFVAPVMETAPFFTRLTILGGMVAAGISFYGLLLDLFNVVSWGEAFGDLRENGTRGK</sequence>
<evidence type="ECO:0000256" key="3">
    <source>
        <dbReference type="ARBA" id="ARBA00022692"/>
    </source>
</evidence>
<dbReference type="EMBL" id="CP002826">
    <property type="protein sequence ID" value="AEI04744.1"/>
    <property type="molecule type" value="Genomic_DNA"/>
</dbReference>
<dbReference type="GO" id="GO:0005886">
    <property type="term" value="C:plasma membrane"/>
    <property type="evidence" value="ECO:0007669"/>
    <property type="project" value="UniProtKB-SubCell"/>
</dbReference>
<keyword evidence="10" id="KW-0997">Cell inner membrane</keyword>
<evidence type="ECO:0000256" key="5">
    <source>
        <dbReference type="ARBA" id="ARBA00022984"/>
    </source>
</evidence>
<feature type="transmembrane region" description="Helical" evidence="10">
    <location>
        <begin position="442"/>
        <end position="462"/>
    </location>
</feature>
<feature type="transmembrane region" description="Helical" evidence="10">
    <location>
        <begin position="483"/>
        <end position="502"/>
    </location>
</feature>
<feature type="compositionally biased region" description="Polar residues" evidence="12">
    <location>
        <begin position="9"/>
        <end position="20"/>
    </location>
</feature>
<protein>
    <recommendedName>
        <fullName evidence="10">Probable lipid II flippase MurJ</fullName>
    </recommendedName>
</protein>
<evidence type="ECO:0000256" key="9">
    <source>
        <dbReference type="ARBA" id="ARBA00061532"/>
    </source>
</evidence>
<dbReference type="AlphaFoldDB" id="F8BZL0"/>
<feature type="transmembrane region" description="Helical" evidence="10">
    <location>
        <begin position="167"/>
        <end position="184"/>
    </location>
</feature>
<feature type="transmembrane region" description="Helical" evidence="10">
    <location>
        <begin position="418"/>
        <end position="436"/>
    </location>
</feature>
<dbReference type="STRING" id="504832.OCA5_c00100"/>
<feature type="transmembrane region" description="Helical" evidence="10">
    <location>
        <begin position="191"/>
        <end position="214"/>
    </location>
</feature>
<evidence type="ECO:0000256" key="6">
    <source>
        <dbReference type="ARBA" id="ARBA00022989"/>
    </source>
</evidence>
<dbReference type="eggNOG" id="COG0728">
    <property type="taxonomic scope" value="Bacteria"/>
</dbReference>
<evidence type="ECO:0000256" key="4">
    <source>
        <dbReference type="ARBA" id="ARBA00022960"/>
    </source>
</evidence>
<keyword evidence="6 10" id="KW-1133">Transmembrane helix</keyword>
<dbReference type="Proteomes" id="UP000007730">
    <property type="component" value="Chromosome"/>
</dbReference>
<organism evidence="13 14">
    <name type="scientific">Afipia carboxidovorans (strain ATCC 49405 / DSM 1227 / KCTC 32145 / OM5)</name>
    <name type="common">Oligotropha carboxidovorans</name>
    <dbReference type="NCBI Taxonomy" id="504832"/>
    <lineage>
        <taxon>Bacteria</taxon>
        <taxon>Pseudomonadati</taxon>
        <taxon>Pseudomonadota</taxon>
        <taxon>Alphaproteobacteria</taxon>
        <taxon>Hyphomicrobiales</taxon>
        <taxon>Nitrobacteraceae</taxon>
        <taxon>Afipia</taxon>
    </lineage>
</organism>
<comment type="function">
    <text evidence="8 10 11">Involved in peptidoglycan biosynthesis. Transports lipid-linked peptidoglycan precursors from the inner to the outer leaflet of the cytoplasmic membrane.</text>
</comment>
<feature type="transmembrane region" description="Helical" evidence="10">
    <location>
        <begin position="281"/>
        <end position="303"/>
    </location>
</feature>
<dbReference type="Pfam" id="PF03023">
    <property type="entry name" value="MurJ"/>
    <property type="match status" value="1"/>
</dbReference>
<feature type="transmembrane region" description="Helical" evidence="10">
    <location>
        <begin position="61"/>
        <end position="82"/>
    </location>
</feature>
<dbReference type="GO" id="GO:0071555">
    <property type="term" value="P:cell wall organization"/>
    <property type="evidence" value="ECO:0007669"/>
    <property type="project" value="UniProtKB-UniRule"/>
</dbReference>
<evidence type="ECO:0000256" key="1">
    <source>
        <dbReference type="ARBA" id="ARBA00004651"/>
    </source>
</evidence>
<name>F8BZL0_AFIC5</name>
<dbReference type="InterPro" id="IPR051050">
    <property type="entry name" value="Lipid_II_flippase_MurJ/MviN"/>
</dbReference>
<evidence type="ECO:0000313" key="14">
    <source>
        <dbReference type="Proteomes" id="UP000007730"/>
    </source>
</evidence>
<comment type="subcellular location">
    <subcellularLocation>
        <location evidence="10">Cell inner membrane</location>
        <topology evidence="10">Multi-pass membrane protein</topology>
    </subcellularLocation>
    <subcellularLocation>
        <location evidence="1">Cell membrane</location>
        <topology evidence="1">Multi-pass membrane protein</topology>
    </subcellularLocation>
</comment>
<evidence type="ECO:0000313" key="13">
    <source>
        <dbReference type="EMBL" id="AEI04744.1"/>
    </source>
</evidence>